<keyword evidence="4" id="KW-0732">Signal</keyword>
<keyword evidence="2 3" id="KW-0378">Hydrolase</keyword>
<reference evidence="6" key="1">
    <citation type="submission" date="2021-01" db="EMBL/GenBank/DDBJ databases">
        <authorList>
            <person name="Corre E."/>
            <person name="Pelletier E."/>
            <person name="Niang G."/>
            <person name="Scheremetjew M."/>
            <person name="Finn R."/>
            <person name="Kale V."/>
            <person name="Holt S."/>
            <person name="Cochrane G."/>
            <person name="Meng A."/>
            <person name="Brown T."/>
            <person name="Cohen L."/>
        </authorList>
    </citation>
    <scope>NUCLEOTIDE SEQUENCE</scope>
</reference>
<dbReference type="PANTHER" id="PTHR11559">
    <property type="entry name" value="CARBOXYLESTERASE"/>
    <property type="match status" value="1"/>
</dbReference>
<evidence type="ECO:0000256" key="4">
    <source>
        <dbReference type="SAM" id="SignalP"/>
    </source>
</evidence>
<feature type="chain" id="PRO_5031227517" description="Carboxylic ester hydrolase" evidence="4">
    <location>
        <begin position="16"/>
        <end position="527"/>
    </location>
</feature>
<name>A0A7S1EVL0_NOCSC</name>
<evidence type="ECO:0000259" key="5">
    <source>
        <dbReference type="Pfam" id="PF00135"/>
    </source>
</evidence>
<evidence type="ECO:0000256" key="3">
    <source>
        <dbReference type="RuleBase" id="RU361235"/>
    </source>
</evidence>
<dbReference type="Gene3D" id="3.40.50.1820">
    <property type="entry name" value="alpha/beta hydrolase"/>
    <property type="match status" value="1"/>
</dbReference>
<dbReference type="InterPro" id="IPR029058">
    <property type="entry name" value="AB_hydrolase_fold"/>
</dbReference>
<organism evidence="6">
    <name type="scientific">Noctiluca scintillans</name>
    <name type="common">Sea sparkle</name>
    <name type="synonym">Red tide dinoflagellate</name>
    <dbReference type="NCBI Taxonomy" id="2966"/>
    <lineage>
        <taxon>Eukaryota</taxon>
        <taxon>Sar</taxon>
        <taxon>Alveolata</taxon>
        <taxon>Dinophyceae</taxon>
        <taxon>Noctilucales</taxon>
        <taxon>Noctilucaceae</taxon>
        <taxon>Noctiluca</taxon>
    </lineage>
</organism>
<comment type="similarity">
    <text evidence="1 3">Belongs to the type-B carboxylesterase/lipase family.</text>
</comment>
<dbReference type="PROSITE" id="PS00122">
    <property type="entry name" value="CARBOXYLESTERASE_B_1"/>
    <property type="match status" value="1"/>
</dbReference>
<feature type="domain" description="Carboxylesterase type B" evidence="5">
    <location>
        <begin position="17"/>
        <end position="476"/>
    </location>
</feature>
<gene>
    <name evidence="6" type="ORF">NSCI0253_LOCUS1013</name>
</gene>
<evidence type="ECO:0000256" key="1">
    <source>
        <dbReference type="ARBA" id="ARBA00005964"/>
    </source>
</evidence>
<dbReference type="Pfam" id="PF00135">
    <property type="entry name" value="COesterase"/>
    <property type="match status" value="1"/>
</dbReference>
<dbReference type="GO" id="GO:0016787">
    <property type="term" value="F:hydrolase activity"/>
    <property type="evidence" value="ECO:0007669"/>
    <property type="project" value="UniProtKB-KW"/>
</dbReference>
<accession>A0A7S1EVL0</accession>
<feature type="signal peptide" evidence="4">
    <location>
        <begin position="1"/>
        <end position="15"/>
    </location>
</feature>
<dbReference type="EC" id="3.1.1.-" evidence="3"/>
<dbReference type="SUPFAM" id="SSF53474">
    <property type="entry name" value="alpha/beta-Hydrolases"/>
    <property type="match status" value="1"/>
</dbReference>
<dbReference type="InterPro" id="IPR050309">
    <property type="entry name" value="Type-B_Carboxylest/Lipase"/>
</dbReference>
<protein>
    <recommendedName>
        <fullName evidence="3">Carboxylic ester hydrolase</fullName>
        <ecNumber evidence="3">3.1.1.-</ecNumber>
    </recommendedName>
</protein>
<dbReference type="AlphaFoldDB" id="A0A7S1EVL0"/>
<dbReference type="EMBL" id="HBFQ01001481">
    <property type="protein sequence ID" value="CAD8826667.1"/>
    <property type="molecule type" value="Transcribed_RNA"/>
</dbReference>
<dbReference type="InterPro" id="IPR019826">
    <property type="entry name" value="Carboxylesterase_B_AS"/>
</dbReference>
<dbReference type="InterPro" id="IPR002018">
    <property type="entry name" value="CarbesteraseB"/>
</dbReference>
<proteinExistence type="inferred from homology"/>
<evidence type="ECO:0000313" key="6">
    <source>
        <dbReference type="EMBL" id="CAD8826667.1"/>
    </source>
</evidence>
<sequence length="527" mass="56745">MLCSLLAVQLIVVHGGPIVQTPLGSIEGVQEGLVNVFRGIPYAESPGRFEVAQPKAAWTNTLNATVFGDSCAMDTGFSGLYGSSEDCLFANVWAPVGAQGLPVVVFVHGGGFIIRSGAYPKVWGDEFVGAGQDNSVVYVTMNYRLGIFGFFSSDETGANFGIKDQQTALRWVQDNIQAFGGNPQEVTLMGQSAGAMAVYAHLTSPGSRGLFQRAFLASTVGLHYRNLEENAELVTSLAHSVGCFFHDSLVSCLRSRPTAMLVAASFAQTVFQFGDSCPGCENILPWLPVVDNDVLTQTPMSSIQSGTYNRVPTVLSTVRNETKAFLSDKVRWALNNQLSYSALMSVLFGKNAEDFKDFYASASDTAGMNFFTRLATASTDALFTCYIKYNARLMVKYAPTYLSYFMHAPSSHADPTNAKIDSQCEDGATCHASDLSFMFPASSQMSQLLGFSYGSEEEAAFASSYAAAIRAFAHGDASDWVPYSADTGVAWDVQGASELVGYHSDYCSMMEAHGLPSGQWDSPRVVV</sequence>
<evidence type="ECO:0000256" key="2">
    <source>
        <dbReference type="ARBA" id="ARBA00022801"/>
    </source>
</evidence>